<reference evidence="2" key="1">
    <citation type="submission" date="2022-12" db="EMBL/GenBank/DDBJ databases">
        <authorList>
            <person name="Petersen C."/>
        </authorList>
    </citation>
    <scope>NUCLEOTIDE SEQUENCE</scope>
    <source>
        <strain evidence="2">IBT 15544</strain>
    </source>
</reference>
<proteinExistence type="predicted"/>
<sequence>MSKLTATGGGLRRARPGGQVRSKSMADWTTEVHQKQKGKEAQEPLERRILRSDVLGADGVAVGSEDLR</sequence>
<dbReference type="Proteomes" id="UP001150904">
    <property type="component" value="Unassembled WGS sequence"/>
</dbReference>
<evidence type="ECO:0000256" key="1">
    <source>
        <dbReference type="SAM" id="MobiDB-lite"/>
    </source>
</evidence>
<accession>A0A9W9NIW1</accession>
<dbReference type="GeneID" id="83175921"/>
<name>A0A9W9NIW1_9EURO</name>
<keyword evidence="3" id="KW-1185">Reference proteome</keyword>
<dbReference type="AlphaFoldDB" id="A0A9W9NIW1"/>
<dbReference type="EMBL" id="JAPQKR010000004">
    <property type="protein sequence ID" value="KAJ5219459.1"/>
    <property type="molecule type" value="Genomic_DNA"/>
</dbReference>
<gene>
    <name evidence="2" type="ORF">N7498_001558</name>
</gene>
<organism evidence="2 3">
    <name type="scientific">Penicillium cinerascens</name>
    <dbReference type="NCBI Taxonomy" id="70096"/>
    <lineage>
        <taxon>Eukaryota</taxon>
        <taxon>Fungi</taxon>
        <taxon>Dikarya</taxon>
        <taxon>Ascomycota</taxon>
        <taxon>Pezizomycotina</taxon>
        <taxon>Eurotiomycetes</taxon>
        <taxon>Eurotiomycetidae</taxon>
        <taxon>Eurotiales</taxon>
        <taxon>Aspergillaceae</taxon>
        <taxon>Penicillium</taxon>
    </lineage>
</organism>
<comment type="caution">
    <text evidence="2">The sequence shown here is derived from an EMBL/GenBank/DDBJ whole genome shotgun (WGS) entry which is preliminary data.</text>
</comment>
<reference evidence="2" key="2">
    <citation type="journal article" date="2023" name="IMA Fungus">
        <title>Comparative genomic study of the Penicillium genus elucidates a diverse pangenome and 15 lateral gene transfer events.</title>
        <authorList>
            <person name="Petersen C."/>
            <person name="Sorensen T."/>
            <person name="Nielsen M.R."/>
            <person name="Sondergaard T.E."/>
            <person name="Sorensen J.L."/>
            <person name="Fitzpatrick D.A."/>
            <person name="Frisvad J.C."/>
            <person name="Nielsen K.L."/>
        </authorList>
    </citation>
    <scope>NUCLEOTIDE SEQUENCE</scope>
    <source>
        <strain evidence="2">IBT 15544</strain>
    </source>
</reference>
<feature type="compositionally biased region" description="Basic and acidic residues" evidence="1">
    <location>
        <begin position="30"/>
        <end position="45"/>
    </location>
</feature>
<feature type="region of interest" description="Disordered" evidence="1">
    <location>
        <begin position="1"/>
        <end position="45"/>
    </location>
</feature>
<protein>
    <submittedName>
        <fullName evidence="2">Uncharacterized protein</fullName>
    </submittedName>
</protein>
<evidence type="ECO:0000313" key="3">
    <source>
        <dbReference type="Proteomes" id="UP001150904"/>
    </source>
</evidence>
<evidence type="ECO:0000313" key="2">
    <source>
        <dbReference type="EMBL" id="KAJ5219459.1"/>
    </source>
</evidence>
<dbReference type="RefSeq" id="XP_058314032.1">
    <property type="nucleotide sequence ID" value="XM_058448621.1"/>
</dbReference>